<keyword evidence="2" id="KW-1185">Reference proteome</keyword>
<gene>
    <name evidence="1" type="ORF">PECUL_23A023864</name>
</gene>
<feature type="non-terminal residue" evidence="1">
    <location>
        <position position="64"/>
    </location>
</feature>
<organism evidence="1 2">
    <name type="scientific">Pelobates cultripes</name>
    <name type="common">Western spadefoot toad</name>
    <dbReference type="NCBI Taxonomy" id="61616"/>
    <lineage>
        <taxon>Eukaryota</taxon>
        <taxon>Metazoa</taxon>
        <taxon>Chordata</taxon>
        <taxon>Craniata</taxon>
        <taxon>Vertebrata</taxon>
        <taxon>Euteleostomi</taxon>
        <taxon>Amphibia</taxon>
        <taxon>Batrachia</taxon>
        <taxon>Anura</taxon>
        <taxon>Pelobatoidea</taxon>
        <taxon>Pelobatidae</taxon>
        <taxon>Pelobates</taxon>
    </lineage>
</organism>
<evidence type="ECO:0000313" key="2">
    <source>
        <dbReference type="Proteomes" id="UP001295444"/>
    </source>
</evidence>
<proteinExistence type="predicted"/>
<dbReference type="Proteomes" id="UP001295444">
    <property type="component" value="Chromosome 08"/>
</dbReference>
<dbReference type="AlphaFoldDB" id="A0AAD1SU26"/>
<dbReference type="EMBL" id="OW240919">
    <property type="protein sequence ID" value="CAH2311879.1"/>
    <property type="molecule type" value="Genomic_DNA"/>
</dbReference>
<sequence>ISGTAGISPHSPVLAIPRRLPDSPSHYIHVSARGSHLYSRISRDCGPHLAAPANTITTAEHSSR</sequence>
<feature type="non-terminal residue" evidence="1">
    <location>
        <position position="1"/>
    </location>
</feature>
<protein>
    <submittedName>
        <fullName evidence="1">Uncharacterized protein</fullName>
    </submittedName>
</protein>
<evidence type="ECO:0000313" key="1">
    <source>
        <dbReference type="EMBL" id="CAH2311879.1"/>
    </source>
</evidence>
<accession>A0AAD1SU26</accession>
<reference evidence="1" key="1">
    <citation type="submission" date="2022-03" db="EMBL/GenBank/DDBJ databases">
        <authorList>
            <person name="Alioto T."/>
            <person name="Alioto T."/>
            <person name="Gomez Garrido J."/>
        </authorList>
    </citation>
    <scope>NUCLEOTIDE SEQUENCE</scope>
</reference>
<name>A0AAD1SU26_PELCU</name>